<organism evidence="1 2">
    <name type="scientific">Pseudolycoriella hygida</name>
    <dbReference type="NCBI Taxonomy" id="35572"/>
    <lineage>
        <taxon>Eukaryota</taxon>
        <taxon>Metazoa</taxon>
        <taxon>Ecdysozoa</taxon>
        <taxon>Arthropoda</taxon>
        <taxon>Hexapoda</taxon>
        <taxon>Insecta</taxon>
        <taxon>Pterygota</taxon>
        <taxon>Neoptera</taxon>
        <taxon>Endopterygota</taxon>
        <taxon>Diptera</taxon>
        <taxon>Nematocera</taxon>
        <taxon>Sciaroidea</taxon>
        <taxon>Sciaridae</taxon>
        <taxon>Pseudolycoriella</taxon>
    </lineage>
</organism>
<evidence type="ECO:0000313" key="2">
    <source>
        <dbReference type="Proteomes" id="UP001151699"/>
    </source>
</evidence>
<sequence length="139" mass="16462">MVYTTQDHQRQKIGLHVEKCDGTKPPTFNIIYNSEATVLIILGKKQHTIDFPFPASNEEVENENILEQSTWLLFLIVSHLGWMHGMEKRYLNILFLQFPVVYHRCMRANDFVALDNEIFEPNIVLDFTFKFHDLFKFKI</sequence>
<proteinExistence type="predicted"/>
<dbReference type="Proteomes" id="UP001151699">
    <property type="component" value="Chromosome A"/>
</dbReference>
<evidence type="ECO:0000313" key="1">
    <source>
        <dbReference type="EMBL" id="KAJ6645657.1"/>
    </source>
</evidence>
<name>A0A9Q0N964_9DIPT</name>
<dbReference type="AlphaFoldDB" id="A0A9Q0N964"/>
<reference evidence="1" key="1">
    <citation type="submission" date="2022-07" db="EMBL/GenBank/DDBJ databases">
        <authorList>
            <person name="Trinca V."/>
            <person name="Uliana J.V.C."/>
            <person name="Torres T.T."/>
            <person name="Ward R.J."/>
            <person name="Monesi N."/>
        </authorList>
    </citation>
    <scope>NUCLEOTIDE SEQUENCE</scope>
    <source>
        <strain evidence="1">HSMRA1968</strain>
        <tissue evidence="1">Whole embryos</tissue>
    </source>
</reference>
<gene>
    <name evidence="1" type="ORF">Bhyg_00864</name>
</gene>
<accession>A0A9Q0N964</accession>
<comment type="caution">
    <text evidence="1">The sequence shown here is derived from an EMBL/GenBank/DDBJ whole genome shotgun (WGS) entry which is preliminary data.</text>
</comment>
<keyword evidence="2" id="KW-1185">Reference proteome</keyword>
<dbReference type="EMBL" id="WJQU01000001">
    <property type="protein sequence ID" value="KAJ6645657.1"/>
    <property type="molecule type" value="Genomic_DNA"/>
</dbReference>
<protein>
    <submittedName>
        <fullName evidence="1">Uncharacterized protein</fullName>
    </submittedName>
</protein>